<dbReference type="Gramene" id="KQK13188">
    <property type="protein sequence ID" value="KQK13188"/>
    <property type="gene ID" value="BRADI_1g08505v3"/>
</dbReference>
<dbReference type="EnsemblPlants" id="KQK13188">
    <property type="protein sequence ID" value="KQK13188"/>
    <property type="gene ID" value="BRADI_1g08505v3"/>
</dbReference>
<dbReference type="AlphaFoldDB" id="A0A0Q3JMA5"/>
<dbReference type="Proteomes" id="UP000008810">
    <property type="component" value="Chromosome 1"/>
</dbReference>
<evidence type="ECO:0000313" key="2">
    <source>
        <dbReference type="EMBL" id="KQK13188.1"/>
    </source>
</evidence>
<proteinExistence type="predicted"/>
<protein>
    <submittedName>
        <fullName evidence="2 3">Uncharacterized protein</fullName>
    </submittedName>
</protein>
<dbReference type="InParanoid" id="A0A0Q3JMA5"/>
<evidence type="ECO:0000256" key="1">
    <source>
        <dbReference type="SAM" id="MobiDB-lite"/>
    </source>
</evidence>
<reference evidence="2 3" key="1">
    <citation type="journal article" date="2010" name="Nature">
        <title>Genome sequencing and analysis of the model grass Brachypodium distachyon.</title>
        <authorList>
            <consortium name="International Brachypodium Initiative"/>
        </authorList>
    </citation>
    <scope>NUCLEOTIDE SEQUENCE [LARGE SCALE GENOMIC DNA]</scope>
    <source>
        <strain evidence="2 3">Bd21</strain>
    </source>
</reference>
<dbReference type="EMBL" id="CM000880">
    <property type="protein sequence ID" value="KQK13188.1"/>
    <property type="molecule type" value="Genomic_DNA"/>
</dbReference>
<reference evidence="2" key="2">
    <citation type="submission" date="2017-06" db="EMBL/GenBank/DDBJ databases">
        <title>WGS assembly of Brachypodium distachyon.</title>
        <authorList>
            <consortium name="The International Brachypodium Initiative"/>
            <person name="Lucas S."/>
            <person name="Harmon-Smith M."/>
            <person name="Lail K."/>
            <person name="Tice H."/>
            <person name="Grimwood J."/>
            <person name="Bruce D."/>
            <person name="Barry K."/>
            <person name="Shu S."/>
            <person name="Lindquist E."/>
            <person name="Wang M."/>
            <person name="Pitluck S."/>
            <person name="Vogel J.P."/>
            <person name="Garvin D.F."/>
            <person name="Mockler T.C."/>
            <person name="Schmutz J."/>
            <person name="Rokhsar D."/>
            <person name="Bevan M.W."/>
        </authorList>
    </citation>
    <scope>NUCLEOTIDE SEQUENCE</scope>
    <source>
        <strain evidence="2">Bd21</strain>
    </source>
</reference>
<feature type="region of interest" description="Disordered" evidence="1">
    <location>
        <begin position="1"/>
        <end position="169"/>
    </location>
</feature>
<feature type="compositionally biased region" description="Pro residues" evidence="1">
    <location>
        <begin position="22"/>
        <end position="32"/>
    </location>
</feature>
<organism evidence="2">
    <name type="scientific">Brachypodium distachyon</name>
    <name type="common">Purple false brome</name>
    <name type="synonym">Trachynia distachya</name>
    <dbReference type="NCBI Taxonomy" id="15368"/>
    <lineage>
        <taxon>Eukaryota</taxon>
        <taxon>Viridiplantae</taxon>
        <taxon>Streptophyta</taxon>
        <taxon>Embryophyta</taxon>
        <taxon>Tracheophyta</taxon>
        <taxon>Spermatophyta</taxon>
        <taxon>Magnoliopsida</taxon>
        <taxon>Liliopsida</taxon>
        <taxon>Poales</taxon>
        <taxon>Poaceae</taxon>
        <taxon>BOP clade</taxon>
        <taxon>Pooideae</taxon>
        <taxon>Stipodae</taxon>
        <taxon>Brachypodieae</taxon>
        <taxon>Brachypodium</taxon>
    </lineage>
</organism>
<name>A0A0Q3JMA5_BRADI</name>
<sequence length="169" mass="18074">MSKPRQLRRVGSLRLVGAGPGDVPPATTPPSLPGFLPEPKVVDLVSHDRAPPDPRPGAASGPGHCHRAGGRGCSPRFLPLPPRRRARAQPPVSLSPDPATESPLHTAAGGHQPLVERRSSSSVNSRVERRSSSSVNSRVKLPRAPPPRRRSPRVPAAAVEMSRQSHRFQ</sequence>
<gene>
    <name evidence="2" type="ORF">BRADI_1g08505v3</name>
</gene>
<evidence type="ECO:0000313" key="3">
    <source>
        <dbReference type="EnsemblPlants" id="KQK13188"/>
    </source>
</evidence>
<reference evidence="3" key="3">
    <citation type="submission" date="2018-08" db="UniProtKB">
        <authorList>
            <consortium name="EnsemblPlants"/>
        </authorList>
    </citation>
    <scope>IDENTIFICATION</scope>
    <source>
        <strain evidence="3">cv. Bd21</strain>
    </source>
</reference>
<accession>A0A0Q3JMA5</accession>
<keyword evidence="4" id="KW-1185">Reference proteome</keyword>
<evidence type="ECO:0000313" key="4">
    <source>
        <dbReference type="Proteomes" id="UP000008810"/>
    </source>
</evidence>